<evidence type="ECO:0000256" key="1">
    <source>
        <dbReference type="PIRNR" id="PIRNR016789"/>
    </source>
</evidence>
<organism evidence="3 4">
    <name type="scientific">Rhodanobacter soli</name>
    <dbReference type="NCBI Taxonomy" id="590609"/>
    <lineage>
        <taxon>Bacteria</taxon>
        <taxon>Pseudomonadati</taxon>
        <taxon>Pseudomonadota</taxon>
        <taxon>Gammaproteobacteria</taxon>
        <taxon>Lysobacterales</taxon>
        <taxon>Rhodanobacteraceae</taxon>
        <taxon>Rhodanobacter</taxon>
    </lineage>
</organism>
<protein>
    <recommendedName>
        <fullName evidence="1">Inner membrane protein</fullName>
    </recommendedName>
</protein>
<dbReference type="PANTHER" id="PTHR35813">
    <property type="entry name" value="INNER MEMBRANE PROTEIN YBAN"/>
    <property type="match status" value="1"/>
</dbReference>
<feature type="transmembrane region" description="Helical" evidence="2">
    <location>
        <begin position="112"/>
        <end position="131"/>
    </location>
</feature>
<proteinExistence type="predicted"/>
<dbReference type="PIRSF" id="PIRSF016789">
    <property type="entry name" value="DUF454"/>
    <property type="match status" value="1"/>
</dbReference>
<dbReference type="EMBL" id="JBEPSD010000004">
    <property type="protein sequence ID" value="MET4570987.1"/>
    <property type="molecule type" value="Genomic_DNA"/>
</dbReference>
<keyword evidence="4" id="KW-1185">Reference proteome</keyword>
<keyword evidence="1" id="KW-1003">Cell membrane</keyword>
<feature type="transmembrane region" description="Helical" evidence="2">
    <location>
        <begin position="88"/>
        <end position="106"/>
    </location>
</feature>
<dbReference type="InterPro" id="IPR007401">
    <property type="entry name" value="DUF454"/>
</dbReference>
<gene>
    <name evidence="3" type="ORF">ABIE04_003369</name>
</gene>
<feature type="transmembrane region" description="Helical" evidence="2">
    <location>
        <begin position="16"/>
        <end position="34"/>
    </location>
</feature>
<dbReference type="RefSeq" id="WP_354552873.1">
    <property type="nucleotide sequence ID" value="NZ_JBEPSD010000004.1"/>
</dbReference>
<evidence type="ECO:0000256" key="2">
    <source>
        <dbReference type="SAM" id="Phobius"/>
    </source>
</evidence>
<dbReference type="PANTHER" id="PTHR35813:SF1">
    <property type="entry name" value="INNER MEMBRANE PROTEIN YBAN"/>
    <property type="match status" value="1"/>
</dbReference>
<comment type="caution">
    <text evidence="3">The sequence shown here is derived from an EMBL/GenBank/DDBJ whole genome shotgun (WGS) entry which is preliminary data.</text>
</comment>
<keyword evidence="2" id="KW-1133">Transmembrane helix</keyword>
<dbReference type="Pfam" id="PF04304">
    <property type="entry name" value="DUF454"/>
    <property type="match status" value="1"/>
</dbReference>
<name>A0ABV2Q1A4_9GAMM</name>
<keyword evidence="2" id="KW-0812">Transmembrane</keyword>
<keyword evidence="1 2" id="KW-0472">Membrane</keyword>
<comment type="subcellular location">
    <subcellularLocation>
        <location evidence="1">Cell inner membrane</location>
        <topology evidence="1">Multi-pass membrane protein</topology>
    </subcellularLocation>
</comment>
<dbReference type="Proteomes" id="UP001549251">
    <property type="component" value="Unassembled WGS sequence"/>
</dbReference>
<keyword evidence="1" id="KW-0997">Cell inner membrane</keyword>
<accession>A0ABV2Q1A4</accession>
<sequence length="138" mass="15435">MSAPRPAALEPRRARIVRWVLIVAGALSLVLAVVGMVLPLLPTVPFLLLTAACWSRASPRWHRWLLSRPRLGPAIARWERERTVPRRAKLTAVVLIVPSMTASIWLVRDHAWLPWVLAGVAVLVILFILRLPETHDGA</sequence>
<evidence type="ECO:0000313" key="3">
    <source>
        <dbReference type="EMBL" id="MET4570987.1"/>
    </source>
</evidence>
<reference evidence="3 4" key="1">
    <citation type="submission" date="2024-06" db="EMBL/GenBank/DDBJ databases">
        <title>Sorghum-associated microbial communities from plants grown in Nebraska, USA.</title>
        <authorList>
            <person name="Schachtman D."/>
        </authorList>
    </citation>
    <scope>NUCLEOTIDE SEQUENCE [LARGE SCALE GENOMIC DNA]</scope>
    <source>
        <strain evidence="3 4">1757</strain>
    </source>
</reference>
<evidence type="ECO:0000313" key="4">
    <source>
        <dbReference type="Proteomes" id="UP001549251"/>
    </source>
</evidence>